<dbReference type="GO" id="GO:0046983">
    <property type="term" value="F:protein dimerization activity"/>
    <property type="evidence" value="ECO:0007669"/>
    <property type="project" value="UniProtKB-UniRule"/>
</dbReference>
<accession>A0A2S8IEB3</accession>
<dbReference type="SUPFAM" id="SSF57716">
    <property type="entry name" value="Glucocorticoid receptor-like (DNA-binding domain)"/>
    <property type="match status" value="1"/>
</dbReference>
<dbReference type="AlphaFoldDB" id="A0A2S8IEB3"/>
<evidence type="ECO:0000259" key="2">
    <source>
        <dbReference type="PROSITE" id="PS51902"/>
    </source>
</evidence>
<dbReference type="Gene3D" id="6.20.220.10">
    <property type="entry name" value="ClpX chaperone, C4-type zinc finger domain"/>
    <property type="match status" value="1"/>
</dbReference>
<dbReference type="Proteomes" id="UP000238206">
    <property type="component" value="Unassembled WGS sequence"/>
</dbReference>
<comment type="similarity">
    <text evidence="1">Belongs to the ClpX chaperone family.</text>
</comment>
<evidence type="ECO:0000313" key="3">
    <source>
        <dbReference type="EMBL" id="PQP13114.1"/>
    </source>
</evidence>
<feature type="domain" description="ClpX-type ZB" evidence="2">
    <location>
        <begin position="1"/>
        <end position="52"/>
    </location>
</feature>
<feature type="binding site" evidence="1">
    <location>
        <position position="10"/>
    </location>
    <ligand>
        <name>Zn(2+)</name>
        <dbReference type="ChEBI" id="CHEBI:29105"/>
    </ligand>
</feature>
<organism evidence="3 4">
    <name type="scientific">Burkholderia cepacia</name>
    <name type="common">Pseudomonas cepacia</name>
    <dbReference type="NCBI Taxonomy" id="292"/>
    <lineage>
        <taxon>Bacteria</taxon>
        <taxon>Pseudomonadati</taxon>
        <taxon>Pseudomonadota</taxon>
        <taxon>Betaproteobacteria</taxon>
        <taxon>Burkholderiales</taxon>
        <taxon>Burkholderiaceae</taxon>
        <taxon>Burkholderia</taxon>
        <taxon>Burkholderia cepacia complex</taxon>
    </lineage>
</organism>
<dbReference type="RefSeq" id="WP_105392906.1">
    <property type="nucleotide sequence ID" value="NZ_PUIQ01000048.1"/>
</dbReference>
<sequence>MKSANDVLLCDFCGNSQHVAALIVRGIADAAICEECIDTCIEIVAERRGKKVERRPSIVRIAKAWAAKAIGKR</sequence>
<evidence type="ECO:0000256" key="1">
    <source>
        <dbReference type="PROSITE-ProRule" id="PRU01250"/>
    </source>
</evidence>
<dbReference type="InterPro" id="IPR038366">
    <property type="entry name" value="Znf_CppX_C4_sf"/>
</dbReference>
<dbReference type="InterPro" id="IPR059188">
    <property type="entry name" value="Znf_CLPX-like"/>
</dbReference>
<keyword evidence="1" id="KW-0862">Zinc</keyword>
<feature type="binding site" evidence="1">
    <location>
        <position position="13"/>
    </location>
    <ligand>
        <name>Zn(2+)</name>
        <dbReference type="ChEBI" id="CHEBI:29105"/>
    </ligand>
</feature>
<keyword evidence="1" id="KW-0479">Metal-binding</keyword>
<dbReference type="PROSITE" id="PS51902">
    <property type="entry name" value="CLPX_ZB"/>
    <property type="match status" value="1"/>
</dbReference>
<proteinExistence type="inferred from homology"/>
<comment type="caution">
    <text evidence="3">The sequence shown here is derived from an EMBL/GenBank/DDBJ whole genome shotgun (WGS) entry which is preliminary data.</text>
</comment>
<evidence type="ECO:0000313" key="4">
    <source>
        <dbReference type="Proteomes" id="UP000238206"/>
    </source>
</evidence>
<dbReference type="InterPro" id="IPR010603">
    <property type="entry name" value="Znf_CppX_C4"/>
</dbReference>
<feature type="binding site" evidence="1">
    <location>
        <position position="33"/>
    </location>
    <ligand>
        <name>Zn(2+)</name>
        <dbReference type="ChEBI" id="CHEBI:29105"/>
    </ligand>
</feature>
<dbReference type="GO" id="GO:0008270">
    <property type="term" value="F:zinc ion binding"/>
    <property type="evidence" value="ECO:0007669"/>
    <property type="project" value="UniProtKB-UniRule"/>
</dbReference>
<dbReference type="SMART" id="SM00994">
    <property type="entry name" value="zf-C4_ClpX"/>
    <property type="match status" value="1"/>
</dbReference>
<name>A0A2S8IEB3_BURCE</name>
<dbReference type="GO" id="GO:0051082">
    <property type="term" value="F:unfolded protein binding"/>
    <property type="evidence" value="ECO:0007669"/>
    <property type="project" value="UniProtKB-UniRule"/>
</dbReference>
<dbReference type="Pfam" id="PF06689">
    <property type="entry name" value="zf-C4_ClpX"/>
    <property type="match status" value="1"/>
</dbReference>
<feature type="binding site" evidence="1">
    <location>
        <position position="36"/>
    </location>
    <ligand>
        <name>Zn(2+)</name>
        <dbReference type="ChEBI" id="CHEBI:29105"/>
    </ligand>
</feature>
<protein>
    <recommendedName>
        <fullName evidence="2">ClpX-type ZB domain-containing protein</fullName>
    </recommendedName>
</protein>
<keyword evidence="1" id="KW-0143">Chaperone</keyword>
<reference evidence="3 4" key="1">
    <citation type="submission" date="2018-02" db="EMBL/GenBank/DDBJ databases">
        <title>Draft genome sequencing of Burkholderia cepacia Y14-15.</title>
        <authorList>
            <person name="Zheng B.-X."/>
        </authorList>
    </citation>
    <scope>NUCLEOTIDE SEQUENCE [LARGE SCALE GENOMIC DNA]</scope>
    <source>
        <strain evidence="3 4">Y14-15</strain>
    </source>
</reference>
<dbReference type="GO" id="GO:0006457">
    <property type="term" value="P:protein folding"/>
    <property type="evidence" value="ECO:0007669"/>
    <property type="project" value="UniProtKB-UniRule"/>
</dbReference>
<gene>
    <name evidence="3" type="ORF">C5615_29830</name>
</gene>
<dbReference type="EMBL" id="PUIQ01000048">
    <property type="protein sequence ID" value="PQP13114.1"/>
    <property type="molecule type" value="Genomic_DNA"/>
</dbReference>